<keyword evidence="3" id="KW-1185">Reference proteome</keyword>
<accession>A0A2T3G2F8</accession>
<evidence type="ECO:0000313" key="3">
    <source>
        <dbReference type="Proteomes" id="UP000241201"/>
    </source>
</evidence>
<evidence type="ECO:0000313" key="2">
    <source>
        <dbReference type="EMBL" id="PST41709.1"/>
    </source>
</evidence>
<sequence>MKRFFVFLILFLILTGCQNTQNQDTVSKQLYNQYRQYYQLVTSSHNFQTECEECSIQLVVNKTSNDQIRYDVIINAPQIEMDNIKAIAYVEKKNKDIPSIGLLEENSFSLKPNYVNKEEGFYKGINLSGLTTKTEFKVKIYFTYENNGILEERYVILNGNAS</sequence>
<evidence type="ECO:0008006" key="4">
    <source>
        <dbReference type="Google" id="ProtNLM"/>
    </source>
</evidence>
<feature type="signal peptide" evidence="1">
    <location>
        <begin position="1"/>
        <end position="22"/>
    </location>
</feature>
<comment type="caution">
    <text evidence="2">The sequence shown here is derived from an EMBL/GenBank/DDBJ whole genome shotgun (WGS) entry which is preliminary data.</text>
</comment>
<protein>
    <recommendedName>
        <fullName evidence="4">Lipoprotein</fullName>
    </recommendedName>
</protein>
<feature type="chain" id="PRO_5015587453" description="Lipoprotein" evidence="1">
    <location>
        <begin position="23"/>
        <end position="162"/>
    </location>
</feature>
<dbReference type="Proteomes" id="UP000241201">
    <property type="component" value="Unassembled WGS sequence"/>
</dbReference>
<dbReference type="AlphaFoldDB" id="A0A2T3G2F8"/>
<gene>
    <name evidence="2" type="ORF">C7U55_02695</name>
</gene>
<reference evidence="3" key="1">
    <citation type="submission" date="2018-03" db="EMBL/GenBank/DDBJ databases">
        <title>Lachnoclostridium SNUG30370 gen.nov., sp.nov., isolated from human faeces.</title>
        <authorList>
            <person name="Seo B."/>
            <person name="Jeon K."/>
            <person name="Ko G."/>
        </authorList>
    </citation>
    <scope>NUCLEOTIDE SEQUENCE [LARGE SCALE GENOMIC DNA]</scope>
    <source>
        <strain evidence="3">SNUG30370</strain>
    </source>
</reference>
<dbReference type="PROSITE" id="PS51257">
    <property type="entry name" value="PROKAR_LIPOPROTEIN"/>
    <property type="match status" value="1"/>
</dbReference>
<organism evidence="2 3">
    <name type="scientific">Faecalibacillus faecis</name>
    <dbReference type="NCBI Taxonomy" id="1982628"/>
    <lineage>
        <taxon>Bacteria</taxon>
        <taxon>Bacillati</taxon>
        <taxon>Bacillota</taxon>
        <taxon>Erysipelotrichia</taxon>
        <taxon>Erysipelotrichales</taxon>
        <taxon>Coprobacillaceae</taxon>
        <taxon>Faecalibacillus</taxon>
    </lineage>
</organism>
<dbReference type="EMBL" id="PYLP01000002">
    <property type="protein sequence ID" value="PST41709.1"/>
    <property type="molecule type" value="Genomic_DNA"/>
</dbReference>
<keyword evidence="1" id="KW-0732">Signal</keyword>
<proteinExistence type="predicted"/>
<evidence type="ECO:0000256" key="1">
    <source>
        <dbReference type="SAM" id="SignalP"/>
    </source>
</evidence>
<dbReference type="GeneID" id="77470013"/>
<name>A0A2T3G2F8_9FIRM</name>
<dbReference type="RefSeq" id="WP_106987235.1">
    <property type="nucleotide sequence ID" value="NZ_DBGCOW010000111.1"/>
</dbReference>